<dbReference type="OrthoDB" id="10282879at2759"/>
<reference evidence="2" key="1">
    <citation type="submission" date="2016-06" db="EMBL/GenBank/DDBJ databases">
        <title>Parallel loss of symbiosis genes in relatives of nitrogen-fixing non-legume Parasponia.</title>
        <authorList>
            <person name="Van Velzen R."/>
            <person name="Holmer R."/>
            <person name="Bu F."/>
            <person name="Rutten L."/>
            <person name="Van Zeijl A."/>
            <person name="Liu W."/>
            <person name="Santuari L."/>
            <person name="Cao Q."/>
            <person name="Sharma T."/>
            <person name="Shen D."/>
            <person name="Roswanjaya Y."/>
            <person name="Wardhani T."/>
            <person name="Kalhor M.S."/>
            <person name="Jansen J."/>
            <person name="Van den Hoogen J."/>
            <person name="Gungor B."/>
            <person name="Hartog M."/>
            <person name="Hontelez J."/>
            <person name="Verver J."/>
            <person name="Yang W.-C."/>
            <person name="Schijlen E."/>
            <person name="Repin R."/>
            <person name="Schilthuizen M."/>
            <person name="Schranz E."/>
            <person name="Heidstra R."/>
            <person name="Miyata K."/>
            <person name="Fedorova E."/>
            <person name="Kohlen W."/>
            <person name="Bisseling T."/>
            <person name="Smit S."/>
            <person name="Geurts R."/>
        </authorList>
    </citation>
    <scope>NUCLEOTIDE SEQUENCE [LARGE SCALE GENOMIC DNA]</scope>
    <source>
        <strain evidence="2">cv. RG33-2</strain>
    </source>
</reference>
<evidence type="ECO:0000313" key="2">
    <source>
        <dbReference type="Proteomes" id="UP000237000"/>
    </source>
</evidence>
<dbReference type="AlphaFoldDB" id="A0A2P5EK73"/>
<keyword evidence="2" id="KW-1185">Reference proteome</keyword>
<dbReference type="EMBL" id="JXTC01000139">
    <property type="protein sequence ID" value="PON85956.1"/>
    <property type="molecule type" value="Genomic_DNA"/>
</dbReference>
<accession>A0A2P5EK73</accession>
<name>A0A2P5EK73_TREOI</name>
<sequence length="98" mass="11204">MGKENTSLLQLTPSTPQIFSCVSDKSAVCHSRTKMGKCLSHNFGGKVNWLTWREINFEEGTRNFSVQMPDSITGEFSLSKIKRSTVHQSEYIDWFLEI</sequence>
<comment type="caution">
    <text evidence="1">The sequence shown here is derived from an EMBL/GenBank/DDBJ whole genome shotgun (WGS) entry which is preliminary data.</text>
</comment>
<dbReference type="InParanoid" id="A0A2P5EK73"/>
<proteinExistence type="predicted"/>
<evidence type="ECO:0000313" key="1">
    <source>
        <dbReference type="EMBL" id="PON85956.1"/>
    </source>
</evidence>
<dbReference type="Proteomes" id="UP000237000">
    <property type="component" value="Unassembled WGS sequence"/>
</dbReference>
<organism evidence="1 2">
    <name type="scientific">Trema orientale</name>
    <name type="common">Charcoal tree</name>
    <name type="synonym">Celtis orientalis</name>
    <dbReference type="NCBI Taxonomy" id="63057"/>
    <lineage>
        <taxon>Eukaryota</taxon>
        <taxon>Viridiplantae</taxon>
        <taxon>Streptophyta</taxon>
        <taxon>Embryophyta</taxon>
        <taxon>Tracheophyta</taxon>
        <taxon>Spermatophyta</taxon>
        <taxon>Magnoliopsida</taxon>
        <taxon>eudicotyledons</taxon>
        <taxon>Gunneridae</taxon>
        <taxon>Pentapetalae</taxon>
        <taxon>rosids</taxon>
        <taxon>fabids</taxon>
        <taxon>Rosales</taxon>
        <taxon>Cannabaceae</taxon>
        <taxon>Trema</taxon>
    </lineage>
</organism>
<protein>
    <submittedName>
        <fullName evidence="1">Uncharacterized protein</fullName>
    </submittedName>
</protein>
<gene>
    <name evidence="1" type="ORF">TorRG33x02_182540</name>
</gene>